<dbReference type="Pfam" id="PF02518">
    <property type="entry name" value="HATPase_c"/>
    <property type="match status" value="1"/>
</dbReference>
<dbReference type="SUPFAM" id="SSF47384">
    <property type="entry name" value="Homodimeric domain of signal transducing histidine kinase"/>
    <property type="match status" value="1"/>
</dbReference>
<dbReference type="EMBL" id="JAAIKC010000007">
    <property type="protein sequence ID" value="NEW07882.1"/>
    <property type="molecule type" value="Genomic_DNA"/>
</dbReference>
<evidence type="ECO:0000313" key="11">
    <source>
        <dbReference type="EMBL" id="NEW07882.1"/>
    </source>
</evidence>
<dbReference type="InterPro" id="IPR036097">
    <property type="entry name" value="HisK_dim/P_sf"/>
</dbReference>
<name>A0A6G4A0G6_9BACL</name>
<dbReference type="GO" id="GO:0004721">
    <property type="term" value="F:phosphoprotein phosphatase activity"/>
    <property type="evidence" value="ECO:0007669"/>
    <property type="project" value="TreeGrafter"/>
</dbReference>
<protein>
    <recommendedName>
        <fullName evidence="3">histidine kinase</fullName>
        <ecNumber evidence="3">2.7.13.3</ecNumber>
    </recommendedName>
</protein>
<comment type="subcellular location">
    <subcellularLocation>
        <location evidence="2">Membrane</location>
    </subcellularLocation>
</comment>
<dbReference type="AlphaFoldDB" id="A0A6G4A0G6"/>
<dbReference type="CDD" id="cd00082">
    <property type="entry name" value="HisKA"/>
    <property type="match status" value="1"/>
</dbReference>
<dbReference type="RefSeq" id="WP_163949708.1">
    <property type="nucleotide sequence ID" value="NZ_JAAIKC010000007.1"/>
</dbReference>
<keyword evidence="9" id="KW-0902">Two-component regulatory system</keyword>
<dbReference type="PANTHER" id="PTHR45453">
    <property type="entry name" value="PHOSPHATE REGULON SENSOR PROTEIN PHOR"/>
    <property type="match status" value="1"/>
</dbReference>
<dbReference type="PANTHER" id="PTHR45453:SF1">
    <property type="entry name" value="PHOSPHATE REGULON SENSOR PROTEIN PHOR"/>
    <property type="match status" value="1"/>
</dbReference>
<dbReference type="EC" id="2.7.13.3" evidence="3"/>
<dbReference type="GO" id="GO:0005886">
    <property type="term" value="C:plasma membrane"/>
    <property type="evidence" value="ECO:0007669"/>
    <property type="project" value="TreeGrafter"/>
</dbReference>
<evidence type="ECO:0000256" key="4">
    <source>
        <dbReference type="ARBA" id="ARBA00022553"/>
    </source>
</evidence>
<gene>
    <name evidence="11" type="ORF">GK047_17935</name>
</gene>
<dbReference type="Gene3D" id="3.30.565.10">
    <property type="entry name" value="Histidine kinase-like ATPase, C-terminal domain"/>
    <property type="match status" value="1"/>
</dbReference>
<dbReference type="GO" id="GO:0005524">
    <property type="term" value="F:ATP binding"/>
    <property type="evidence" value="ECO:0007669"/>
    <property type="project" value="UniProtKB-KW"/>
</dbReference>
<dbReference type="InterPro" id="IPR005467">
    <property type="entry name" value="His_kinase_dom"/>
</dbReference>
<organism evidence="11">
    <name type="scientific">Paenibacillus sp. SYP-B3998</name>
    <dbReference type="NCBI Taxonomy" id="2678564"/>
    <lineage>
        <taxon>Bacteria</taxon>
        <taxon>Bacillati</taxon>
        <taxon>Bacillota</taxon>
        <taxon>Bacilli</taxon>
        <taxon>Bacillales</taxon>
        <taxon>Paenibacillaceae</taxon>
        <taxon>Paenibacillus</taxon>
    </lineage>
</organism>
<sequence>MNHQLARSAASIDEIRIGSINQRIRIPTTNVHLSELGGSMNRLLDEFGLNMERLRLLENERKSMIAHLSHDLRTPLTSMLGYVELLQQDQTLTEMERQRYLHIITANGNKLDTLIRDFFELSKLESSDIPLETDRINMIGIVQEVIASFYHQFQHVQLSPQFKFPSYPLFVFGNNHGIERILNNLFSNVLRYGATGGIFGVEVRETAEWVHVDVWDRGQGIDDMDMKYIFERLYTGRASRNMQQQGNGLGLTIVKRLVEKQNGHIQVSSIPNEKTCFSFCLPRAT</sequence>
<dbReference type="PROSITE" id="PS50109">
    <property type="entry name" value="HIS_KIN"/>
    <property type="match status" value="1"/>
</dbReference>
<dbReference type="InterPro" id="IPR003594">
    <property type="entry name" value="HATPase_dom"/>
</dbReference>
<dbReference type="SMART" id="SM00387">
    <property type="entry name" value="HATPase_c"/>
    <property type="match status" value="1"/>
</dbReference>
<evidence type="ECO:0000256" key="1">
    <source>
        <dbReference type="ARBA" id="ARBA00000085"/>
    </source>
</evidence>
<comment type="catalytic activity">
    <reaction evidence="1">
        <text>ATP + protein L-histidine = ADP + protein N-phospho-L-histidine.</text>
        <dbReference type="EC" id="2.7.13.3"/>
    </reaction>
</comment>
<feature type="domain" description="Histidine kinase" evidence="10">
    <location>
        <begin position="67"/>
        <end position="285"/>
    </location>
</feature>
<dbReference type="InterPro" id="IPR050351">
    <property type="entry name" value="BphY/WalK/GraS-like"/>
</dbReference>
<keyword evidence="8" id="KW-0067">ATP-binding</keyword>
<dbReference type="SUPFAM" id="SSF55874">
    <property type="entry name" value="ATPase domain of HSP90 chaperone/DNA topoisomerase II/histidine kinase"/>
    <property type="match status" value="1"/>
</dbReference>
<proteinExistence type="predicted"/>
<dbReference type="InterPro" id="IPR004358">
    <property type="entry name" value="Sig_transdc_His_kin-like_C"/>
</dbReference>
<accession>A0A6G4A0G6</accession>
<keyword evidence="6" id="KW-0547">Nucleotide-binding</keyword>
<evidence type="ECO:0000256" key="6">
    <source>
        <dbReference type="ARBA" id="ARBA00022741"/>
    </source>
</evidence>
<dbReference type="Gene3D" id="1.10.287.130">
    <property type="match status" value="1"/>
</dbReference>
<dbReference type="InterPro" id="IPR036890">
    <property type="entry name" value="HATPase_C_sf"/>
</dbReference>
<evidence type="ECO:0000256" key="7">
    <source>
        <dbReference type="ARBA" id="ARBA00022777"/>
    </source>
</evidence>
<evidence type="ECO:0000259" key="10">
    <source>
        <dbReference type="PROSITE" id="PS50109"/>
    </source>
</evidence>
<dbReference type="GO" id="GO:0000155">
    <property type="term" value="F:phosphorelay sensor kinase activity"/>
    <property type="evidence" value="ECO:0007669"/>
    <property type="project" value="InterPro"/>
</dbReference>
<keyword evidence="5" id="KW-0808">Transferase</keyword>
<keyword evidence="4" id="KW-0597">Phosphoprotein</keyword>
<reference evidence="11" key="1">
    <citation type="submission" date="2020-02" db="EMBL/GenBank/DDBJ databases">
        <authorList>
            <person name="Shen X.-R."/>
            <person name="Zhang Y.-X."/>
        </authorList>
    </citation>
    <scope>NUCLEOTIDE SEQUENCE</scope>
    <source>
        <strain evidence="11">SYP-B3998</strain>
    </source>
</reference>
<keyword evidence="7 11" id="KW-0418">Kinase</keyword>
<evidence type="ECO:0000256" key="3">
    <source>
        <dbReference type="ARBA" id="ARBA00012438"/>
    </source>
</evidence>
<evidence type="ECO:0000256" key="8">
    <source>
        <dbReference type="ARBA" id="ARBA00022840"/>
    </source>
</evidence>
<comment type="caution">
    <text evidence="11">The sequence shown here is derived from an EMBL/GenBank/DDBJ whole genome shotgun (WGS) entry which is preliminary data.</text>
</comment>
<dbReference type="SMART" id="SM00388">
    <property type="entry name" value="HisKA"/>
    <property type="match status" value="1"/>
</dbReference>
<dbReference type="InterPro" id="IPR003661">
    <property type="entry name" value="HisK_dim/P_dom"/>
</dbReference>
<evidence type="ECO:0000256" key="9">
    <source>
        <dbReference type="ARBA" id="ARBA00023012"/>
    </source>
</evidence>
<dbReference type="FunFam" id="1.10.287.130:FF:000001">
    <property type="entry name" value="Two-component sensor histidine kinase"/>
    <property type="match status" value="1"/>
</dbReference>
<dbReference type="GO" id="GO:0016036">
    <property type="term" value="P:cellular response to phosphate starvation"/>
    <property type="evidence" value="ECO:0007669"/>
    <property type="project" value="TreeGrafter"/>
</dbReference>
<dbReference type="Pfam" id="PF00512">
    <property type="entry name" value="HisKA"/>
    <property type="match status" value="1"/>
</dbReference>
<dbReference type="PRINTS" id="PR00344">
    <property type="entry name" value="BCTRLSENSOR"/>
</dbReference>
<evidence type="ECO:0000256" key="5">
    <source>
        <dbReference type="ARBA" id="ARBA00022679"/>
    </source>
</evidence>
<evidence type="ECO:0000256" key="2">
    <source>
        <dbReference type="ARBA" id="ARBA00004370"/>
    </source>
</evidence>